<protein>
    <recommendedName>
        <fullName evidence="4">Outer membrane protein beta-barrel domain-containing protein</fullName>
    </recommendedName>
</protein>
<organism evidence="2 3">
    <name type="scientific">Aerophototrophica crusticola</name>
    <dbReference type="NCBI Taxonomy" id="1709002"/>
    <lineage>
        <taxon>Bacteria</taxon>
        <taxon>Pseudomonadati</taxon>
        <taxon>Pseudomonadota</taxon>
        <taxon>Alphaproteobacteria</taxon>
        <taxon>Rhodospirillales</taxon>
        <taxon>Rhodospirillaceae</taxon>
        <taxon>Aerophototrophica</taxon>
    </lineage>
</organism>
<name>A0A858RA37_9PROT</name>
<keyword evidence="3" id="KW-1185">Reference proteome</keyword>
<evidence type="ECO:0000313" key="2">
    <source>
        <dbReference type="EMBL" id="QJE74003.1"/>
    </source>
</evidence>
<dbReference type="AlphaFoldDB" id="A0A858RA37"/>
<evidence type="ECO:0000256" key="1">
    <source>
        <dbReference type="SAM" id="SignalP"/>
    </source>
</evidence>
<proteinExistence type="predicted"/>
<dbReference type="InterPro" id="IPR011250">
    <property type="entry name" value="OMP/PagP_B-barrel"/>
</dbReference>
<evidence type="ECO:0008006" key="4">
    <source>
        <dbReference type="Google" id="ProtNLM"/>
    </source>
</evidence>
<feature type="signal peptide" evidence="1">
    <location>
        <begin position="1"/>
        <end position="23"/>
    </location>
</feature>
<gene>
    <name evidence="2" type="ORF">HHL28_13675</name>
</gene>
<dbReference type="KEGG" id="acru:HHL28_13675"/>
<sequence length="246" mass="26101">MSSRARLAALLLAPLLASAPALAQTAKTPEVGAIGFGIAVGPEFGVGGEFHGGGTAGIARIGSRTWTSTHEYFLGLEGEVTYGLSDLSELALTLGYTRSEAESLGVGELAGVPLRAKFDDYEAWTARLSYRQYFQVSPGFYPYVGVTAGVRRVGAMDAEFRSGGFAQLTLPAELGSDFYKSSWVPTGGLTFGWRSPYAGVVLGLETGIFYDGELRDDDSTLAALGLNSINDEGGRWYIPVKLSVNF</sequence>
<dbReference type="SUPFAM" id="SSF56925">
    <property type="entry name" value="OMPA-like"/>
    <property type="match status" value="1"/>
</dbReference>
<reference evidence="2" key="1">
    <citation type="submission" date="2020-04" db="EMBL/GenBank/DDBJ databases">
        <title>A desert anoxygenic phototrophic bacterium fixes CO2 using RubisCO under aerobic conditions.</title>
        <authorList>
            <person name="Tang K."/>
        </authorList>
    </citation>
    <scope>NUCLEOTIDE SEQUENCE [LARGE SCALE GENOMIC DNA]</scope>
    <source>
        <strain evidence="2">MIMtkB3</strain>
    </source>
</reference>
<dbReference type="Proteomes" id="UP000501891">
    <property type="component" value="Chromosome"/>
</dbReference>
<evidence type="ECO:0000313" key="3">
    <source>
        <dbReference type="Proteomes" id="UP000501891"/>
    </source>
</evidence>
<keyword evidence="1" id="KW-0732">Signal</keyword>
<accession>A0A858RA37</accession>
<dbReference type="EMBL" id="CP051775">
    <property type="protein sequence ID" value="QJE74003.1"/>
    <property type="molecule type" value="Genomic_DNA"/>
</dbReference>
<feature type="chain" id="PRO_5032900942" description="Outer membrane protein beta-barrel domain-containing protein" evidence="1">
    <location>
        <begin position="24"/>
        <end position="246"/>
    </location>
</feature>